<evidence type="ECO:0000313" key="2">
    <source>
        <dbReference type="Proteomes" id="UP000784128"/>
    </source>
</evidence>
<name>A0ABS5U8D8_9BACT</name>
<proteinExistence type="predicted"/>
<protein>
    <submittedName>
        <fullName evidence="1">Uncharacterized protein</fullName>
    </submittedName>
</protein>
<keyword evidence="2" id="KW-1185">Reference proteome</keyword>
<dbReference type="Proteomes" id="UP000784128">
    <property type="component" value="Unassembled WGS sequence"/>
</dbReference>
<dbReference type="RefSeq" id="WP_214298225.1">
    <property type="nucleotide sequence ID" value="NZ_JAHDYS010000007.1"/>
</dbReference>
<evidence type="ECO:0000313" key="1">
    <source>
        <dbReference type="EMBL" id="MBT1071911.1"/>
    </source>
</evidence>
<sequence length="77" mass="8135">MCEAGTSFVAIGDAAKLLETTEMRVLMMLKKNELQGKLVDEAWYVDRSSLQLCDRPKASDIVKPGCGGGCGSGCGGH</sequence>
<reference evidence="1 2" key="1">
    <citation type="submission" date="2021-05" db="EMBL/GenBank/DDBJ databases">
        <title>The draft genome of Geobacter chapellei DSM 13688.</title>
        <authorList>
            <person name="Xu Z."/>
            <person name="Masuda Y."/>
            <person name="Itoh H."/>
            <person name="Senoo K."/>
        </authorList>
    </citation>
    <scope>NUCLEOTIDE SEQUENCE [LARGE SCALE GENOMIC DNA]</scope>
    <source>
        <strain evidence="1 2">DSM 13688</strain>
    </source>
</reference>
<accession>A0ABS5U8D8</accession>
<gene>
    <name evidence="1" type="ORF">KJB30_08960</name>
</gene>
<dbReference type="EMBL" id="JAHDYS010000007">
    <property type="protein sequence ID" value="MBT1071911.1"/>
    <property type="molecule type" value="Genomic_DNA"/>
</dbReference>
<organism evidence="1 2">
    <name type="scientific">Pelotalea chapellei</name>
    <dbReference type="NCBI Taxonomy" id="44671"/>
    <lineage>
        <taxon>Bacteria</taxon>
        <taxon>Pseudomonadati</taxon>
        <taxon>Thermodesulfobacteriota</taxon>
        <taxon>Desulfuromonadia</taxon>
        <taxon>Geobacterales</taxon>
        <taxon>Geobacteraceae</taxon>
        <taxon>Pelotalea</taxon>
    </lineage>
</organism>
<comment type="caution">
    <text evidence="1">The sequence shown here is derived from an EMBL/GenBank/DDBJ whole genome shotgun (WGS) entry which is preliminary data.</text>
</comment>